<comment type="caution">
    <text evidence="1">The sequence shown here is derived from an EMBL/GenBank/DDBJ whole genome shotgun (WGS) entry which is preliminary data.</text>
</comment>
<reference evidence="1 2" key="1">
    <citation type="submission" date="2019-11" db="EMBL/GenBank/DDBJ databases">
        <authorList>
            <person name="Cho J.-C."/>
        </authorList>
    </citation>
    <scope>NUCLEOTIDE SEQUENCE [LARGE SCALE GENOMIC DNA]</scope>
    <source>
        <strain evidence="1 2">JH702</strain>
    </source>
</reference>
<dbReference type="Proteomes" id="UP001321249">
    <property type="component" value="Unassembled WGS sequence"/>
</dbReference>
<dbReference type="EMBL" id="WMBE01000003">
    <property type="protein sequence ID" value="MDG0867412.1"/>
    <property type="molecule type" value="Genomic_DNA"/>
</dbReference>
<evidence type="ECO:0000313" key="1">
    <source>
        <dbReference type="EMBL" id="MDG0867412.1"/>
    </source>
</evidence>
<evidence type="ECO:0000313" key="2">
    <source>
        <dbReference type="Proteomes" id="UP001321249"/>
    </source>
</evidence>
<proteinExistence type="predicted"/>
<sequence length="222" mass="25138">MYTYGTFPAHFVGSILRQDGWPKETGRFRKNLVVNTHLTFLVFEQLYRTAVVIGVQSPDLALQLLTDIKTWDGSPADDFIAEVDPHTEIMASLPNLPWKTLNAGVMQPKTKKEMDESFPWKELWNEETVSIFSFGYLQGLIWSLLHPVEANEQLGKEIDEIGAKFKQAKSAGYKGEEPHTSIPELYDDVIITVDTYIQTNGDLPDIDPSLLAHTKLKSRITK</sequence>
<accession>A0ABD4XS60</accession>
<dbReference type="AlphaFoldDB" id="A0ABD4XS60"/>
<name>A0ABD4XS60_9CHLR</name>
<organism evidence="1 2">
    <name type="scientific">Candidatus Lucifugimonas marina</name>
    <dbReference type="NCBI Taxonomy" id="3038979"/>
    <lineage>
        <taxon>Bacteria</taxon>
        <taxon>Bacillati</taxon>
        <taxon>Chloroflexota</taxon>
        <taxon>Dehalococcoidia</taxon>
        <taxon>SAR202 cluster</taxon>
        <taxon>Candidatus Lucifugimonadales</taxon>
        <taxon>Candidatus Lucifugimonadaceae</taxon>
        <taxon>Candidatus Lucifugimonas</taxon>
    </lineage>
</organism>
<protein>
    <submittedName>
        <fullName evidence="1">Uncharacterized protein</fullName>
    </submittedName>
</protein>
<gene>
    <name evidence="1" type="ORF">GKO46_10060</name>
</gene>
<dbReference type="RefSeq" id="WP_342835942.1">
    <property type="nucleotide sequence ID" value="NZ_WMBE01000003.1"/>
</dbReference>